<dbReference type="Pfam" id="PF13843">
    <property type="entry name" value="DDE_Tnp_1_7"/>
    <property type="match status" value="1"/>
</dbReference>
<dbReference type="PANTHER" id="PTHR47272:SF1">
    <property type="entry name" value="PIGGYBAC TRANSPOSABLE ELEMENT-DERIVED PROTEIN 3-LIKE"/>
    <property type="match status" value="1"/>
</dbReference>
<comment type="caution">
    <text evidence="2">The sequence shown here is derived from an EMBL/GenBank/DDBJ whole genome shotgun (WGS) entry which is preliminary data.</text>
</comment>
<dbReference type="AlphaFoldDB" id="A0AAW1JGD0"/>
<protein>
    <submittedName>
        <fullName evidence="2">Transposase IS4</fullName>
    </submittedName>
</protein>
<evidence type="ECO:0000313" key="3">
    <source>
        <dbReference type="Proteomes" id="UP001458880"/>
    </source>
</evidence>
<name>A0AAW1JGD0_POPJA</name>
<sequence length="112" mass="12881">MENSSSEFEQKITENAGGGDQRKLAWKTLHANIDHSRKIPELKWSIPQSRSIREPIEYFCDFFDVDLLSLITGQSNLYALQTDPQKPLQLTKPELERIFGTVLYMSLVVLPK</sequence>
<gene>
    <name evidence="2" type="ORF">QE152_g29993</name>
</gene>
<organism evidence="2 3">
    <name type="scientific">Popillia japonica</name>
    <name type="common">Japanese beetle</name>
    <dbReference type="NCBI Taxonomy" id="7064"/>
    <lineage>
        <taxon>Eukaryota</taxon>
        <taxon>Metazoa</taxon>
        <taxon>Ecdysozoa</taxon>
        <taxon>Arthropoda</taxon>
        <taxon>Hexapoda</taxon>
        <taxon>Insecta</taxon>
        <taxon>Pterygota</taxon>
        <taxon>Neoptera</taxon>
        <taxon>Endopterygota</taxon>
        <taxon>Coleoptera</taxon>
        <taxon>Polyphaga</taxon>
        <taxon>Scarabaeiformia</taxon>
        <taxon>Scarabaeidae</taxon>
        <taxon>Rutelinae</taxon>
        <taxon>Popillia</taxon>
    </lineage>
</organism>
<keyword evidence="3" id="KW-1185">Reference proteome</keyword>
<proteinExistence type="predicted"/>
<dbReference type="PANTHER" id="PTHR47272">
    <property type="entry name" value="DDE_TNP_1_7 DOMAIN-CONTAINING PROTEIN"/>
    <property type="match status" value="1"/>
</dbReference>
<dbReference type="EMBL" id="JASPKY010000394">
    <property type="protein sequence ID" value="KAK9702376.1"/>
    <property type="molecule type" value="Genomic_DNA"/>
</dbReference>
<dbReference type="Proteomes" id="UP001458880">
    <property type="component" value="Unassembled WGS sequence"/>
</dbReference>
<reference evidence="2 3" key="1">
    <citation type="journal article" date="2024" name="BMC Genomics">
        <title>De novo assembly and annotation of Popillia japonica's genome with initial clues to its potential as an invasive pest.</title>
        <authorList>
            <person name="Cucini C."/>
            <person name="Boschi S."/>
            <person name="Funari R."/>
            <person name="Cardaioli E."/>
            <person name="Iannotti N."/>
            <person name="Marturano G."/>
            <person name="Paoli F."/>
            <person name="Bruttini M."/>
            <person name="Carapelli A."/>
            <person name="Frati F."/>
            <person name="Nardi F."/>
        </authorList>
    </citation>
    <scope>NUCLEOTIDE SEQUENCE [LARGE SCALE GENOMIC DNA]</scope>
    <source>
        <strain evidence="2">DMR45628</strain>
    </source>
</reference>
<accession>A0AAW1JGD0</accession>
<evidence type="ECO:0000259" key="1">
    <source>
        <dbReference type="Pfam" id="PF13843"/>
    </source>
</evidence>
<dbReference type="InterPro" id="IPR029526">
    <property type="entry name" value="PGBD"/>
</dbReference>
<evidence type="ECO:0000313" key="2">
    <source>
        <dbReference type="EMBL" id="KAK9702376.1"/>
    </source>
</evidence>
<feature type="domain" description="PiggyBac transposable element-derived protein" evidence="1">
    <location>
        <begin position="55"/>
        <end position="111"/>
    </location>
</feature>